<evidence type="ECO:0000313" key="2">
    <source>
        <dbReference type="Proteomes" id="UP000221254"/>
    </source>
</evidence>
<accession>A0A291AX65</accession>
<evidence type="ECO:0000313" key="1">
    <source>
        <dbReference type="EMBL" id="ATE85604.1"/>
    </source>
</evidence>
<dbReference type="Proteomes" id="UP000221254">
    <property type="component" value="Segment"/>
</dbReference>
<proteinExistence type="predicted"/>
<organism evidence="1 2">
    <name type="scientific">Salmonella phage St162</name>
    <dbReference type="NCBI Taxonomy" id="2024312"/>
    <lineage>
        <taxon>Viruses</taxon>
        <taxon>Duplodnaviria</taxon>
        <taxon>Heunggongvirae</taxon>
        <taxon>Uroviricota</taxon>
        <taxon>Caudoviricetes</taxon>
        <taxon>Sarkviridae</taxon>
        <taxon>Guernseyvirinae</taxon>
        <taxon>Cornellvirus</taxon>
        <taxon>Cornellvirus St162</taxon>
    </lineage>
</organism>
<name>A0A291AX65_9CAUD</name>
<reference evidence="1 2" key="1">
    <citation type="submission" date="2017-05" db="EMBL/GenBank/DDBJ databases">
        <title>The isolation and characterization of 16 novel Shigella-infecting phages from the environment.</title>
        <authorList>
            <person name="Doore S.M."/>
            <person name="Schrad J.R."/>
            <person name="Dover J.A."/>
            <person name="Parent K.N."/>
        </authorList>
    </citation>
    <scope>NUCLEOTIDE SEQUENCE [LARGE SCALE GENOMIC DNA]</scope>
</reference>
<protein>
    <submittedName>
        <fullName evidence="1">Uncharacterized protein</fullName>
    </submittedName>
</protein>
<dbReference type="EMBL" id="MF158037">
    <property type="protein sequence ID" value="ATE85604.1"/>
    <property type="molecule type" value="Genomic_DNA"/>
</dbReference>
<sequence length="116" mass="12998">MNYSMNGTEQENARMPNNKYQREIKPGVFVDVYDVLKAWDVRNPALQHLIKKALAVGKRGHKGAAEDLQDIVDSAVRAQELDTTSATGCDHIWLQETEYEKPTGQYVCSKCGAVEL</sequence>
<keyword evidence="2" id="KW-1185">Reference proteome</keyword>
<gene>
    <name evidence="1" type="ORF">St162_gp19</name>
</gene>